<evidence type="ECO:0000313" key="6">
    <source>
        <dbReference type="EMBL" id="CAE7268156.1"/>
    </source>
</evidence>
<dbReference type="GO" id="GO:0017064">
    <property type="term" value="F:fatty acid amide hydrolase activity"/>
    <property type="evidence" value="ECO:0007669"/>
    <property type="project" value="TreeGrafter"/>
</dbReference>
<dbReference type="GO" id="GO:0004040">
    <property type="term" value="F:amidase activity"/>
    <property type="evidence" value="ECO:0007669"/>
    <property type="project" value="TreeGrafter"/>
</dbReference>
<dbReference type="PANTHER" id="PTHR45847">
    <property type="entry name" value="FATTY ACID AMIDE HYDROLASE"/>
    <property type="match status" value="1"/>
</dbReference>
<evidence type="ECO:0000256" key="3">
    <source>
        <dbReference type="PIRSR" id="PIRSR001221-1"/>
    </source>
</evidence>
<comment type="similarity">
    <text evidence="1">Belongs to the amidase family.</text>
</comment>
<dbReference type="InterPro" id="IPR023631">
    <property type="entry name" value="Amidase_dom"/>
</dbReference>
<dbReference type="OrthoDB" id="421993at2759"/>
<keyword evidence="2" id="KW-0378">Hydrolase</keyword>
<evidence type="ECO:0000256" key="4">
    <source>
        <dbReference type="SAM" id="MobiDB-lite"/>
    </source>
</evidence>
<sequence length="554" mass="60714">MASILALDIEELAAAIRERRFSALEVLRTYRARAEEIHHACNAVAYWLPDAEREARQADEHLQRTGEVLGPLHGVPFTVKDHIAVAGTPLTVGTLTLKRRGLRSEQDDNLVATLRALGAFPFAKSTMAQLGMSIGGGSPVHGDTLNPWDTRRTCGGSSSGEGALIGGGASPFGIGSDVGGSVRIPSAYCGISALKPTVGRLSIDFVRGGEYFTPIVLGLMARSAKDLAMLHSLLLSDIRLCKAPRLVPLSFDSLEFLSKRKLRIGHFSEEFTFPRPCPAVRRALREAALAFEGLGHEVVPFAPHSGGIVTRDMYWDLNTSFYISAGPYEDSPSSESNPREGRNHDHIRRLVMPSWTDDDEPVHPDAAASATGPYEKWSSVDIQHAGALRGSCLGYERIMHRRDVLRDRFYEAWQKARLDVLVCPVYPTPAPHVEEVRNTVQTTISTRIFNVLDMPAGAVTVTTVQDADLKEPYDAGIENPHISRMVTRAVQDSLGLPVALQLVALPWREELCLRAMCELERVMPVQGSFHSLRPVPRRSPTLGAAPEMLSKSRL</sequence>
<evidence type="ECO:0000259" key="5">
    <source>
        <dbReference type="Pfam" id="PF01425"/>
    </source>
</evidence>
<evidence type="ECO:0000313" key="7">
    <source>
        <dbReference type="Proteomes" id="UP000604046"/>
    </source>
</evidence>
<evidence type="ECO:0000256" key="1">
    <source>
        <dbReference type="ARBA" id="ARBA00009199"/>
    </source>
</evidence>
<dbReference type="Proteomes" id="UP000604046">
    <property type="component" value="Unassembled WGS sequence"/>
</dbReference>
<dbReference type="InterPro" id="IPR036928">
    <property type="entry name" value="AS_sf"/>
</dbReference>
<gene>
    <name evidence="6" type="primary">FAAH</name>
    <name evidence="6" type="ORF">SNAT2548_LOCUS14227</name>
</gene>
<dbReference type="PROSITE" id="PS00571">
    <property type="entry name" value="AMIDASES"/>
    <property type="match status" value="1"/>
</dbReference>
<dbReference type="PIRSF" id="PIRSF001221">
    <property type="entry name" value="Amidase_fungi"/>
    <property type="match status" value="1"/>
</dbReference>
<accession>A0A812MJY8</accession>
<dbReference type="PANTHER" id="PTHR45847:SF6">
    <property type="entry name" value="FATTY ACID AMIDE HYDROLASE"/>
    <property type="match status" value="1"/>
</dbReference>
<dbReference type="InterPro" id="IPR052096">
    <property type="entry name" value="Endocannabinoid_amidase"/>
</dbReference>
<organism evidence="6 7">
    <name type="scientific">Symbiodinium natans</name>
    <dbReference type="NCBI Taxonomy" id="878477"/>
    <lineage>
        <taxon>Eukaryota</taxon>
        <taxon>Sar</taxon>
        <taxon>Alveolata</taxon>
        <taxon>Dinophyceae</taxon>
        <taxon>Suessiales</taxon>
        <taxon>Symbiodiniaceae</taxon>
        <taxon>Symbiodinium</taxon>
    </lineage>
</organism>
<name>A0A812MJY8_9DINO</name>
<feature type="active site" description="Acyl-ester intermediate" evidence="3">
    <location>
        <position position="181"/>
    </location>
</feature>
<dbReference type="InterPro" id="IPR020556">
    <property type="entry name" value="Amidase_CS"/>
</dbReference>
<dbReference type="EMBL" id="CAJNDS010001624">
    <property type="protein sequence ID" value="CAE7268156.1"/>
    <property type="molecule type" value="Genomic_DNA"/>
</dbReference>
<dbReference type="AlphaFoldDB" id="A0A812MJY8"/>
<keyword evidence="7" id="KW-1185">Reference proteome</keyword>
<feature type="domain" description="Amidase" evidence="5">
    <location>
        <begin position="25"/>
        <end position="513"/>
    </location>
</feature>
<dbReference type="SUPFAM" id="SSF75304">
    <property type="entry name" value="Amidase signature (AS) enzymes"/>
    <property type="match status" value="1"/>
</dbReference>
<feature type="region of interest" description="Disordered" evidence="4">
    <location>
        <begin position="534"/>
        <end position="554"/>
    </location>
</feature>
<protein>
    <submittedName>
        <fullName evidence="6">FAAH protein</fullName>
    </submittedName>
</protein>
<feature type="active site" description="Charge relay system" evidence="3">
    <location>
        <position position="157"/>
    </location>
</feature>
<proteinExistence type="inferred from homology"/>
<evidence type="ECO:0000256" key="2">
    <source>
        <dbReference type="ARBA" id="ARBA00022801"/>
    </source>
</evidence>
<comment type="caution">
    <text evidence="6">The sequence shown here is derived from an EMBL/GenBank/DDBJ whole genome shotgun (WGS) entry which is preliminary data.</text>
</comment>
<dbReference type="GO" id="GO:0009062">
    <property type="term" value="P:fatty acid catabolic process"/>
    <property type="evidence" value="ECO:0007669"/>
    <property type="project" value="TreeGrafter"/>
</dbReference>
<feature type="active site" description="Charge relay system" evidence="3">
    <location>
        <position position="80"/>
    </location>
</feature>
<reference evidence="6" key="1">
    <citation type="submission" date="2021-02" db="EMBL/GenBank/DDBJ databases">
        <authorList>
            <person name="Dougan E. K."/>
            <person name="Rhodes N."/>
            <person name="Thang M."/>
            <person name="Chan C."/>
        </authorList>
    </citation>
    <scope>NUCLEOTIDE SEQUENCE</scope>
</reference>
<dbReference type="Gene3D" id="3.90.1300.10">
    <property type="entry name" value="Amidase signature (AS) domain"/>
    <property type="match status" value="1"/>
</dbReference>
<dbReference type="Pfam" id="PF01425">
    <property type="entry name" value="Amidase"/>
    <property type="match status" value="1"/>
</dbReference>